<name>A0A2N9I0F8_FAGSY</name>
<dbReference type="SUPFAM" id="SSF56219">
    <property type="entry name" value="DNase I-like"/>
    <property type="match status" value="1"/>
</dbReference>
<reference evidence="3" key="1">
    <citation type="submission" date="2018-02" db="EMBL/GenBank/DDBJ databases">
        <authorList>
            <person name="Cohen D.B."/>
            <person name="Kent A.D."/>
        </authorList>
    </citation>
    <scope>NUCLEOTIDE SEQUENCE</scope>
</reference>
<evidence type="ECO:0000259" key="2">
    <source>
        <dbReference type="PROSITE" id="PS50158"/>
    </source>
</evidence>
<dbReference type="Gene3D" id="3.60.10.10">
    <property type="entry name" value="Endonuclease/exonuclease/phosphatase"/>
    <property type="match status" value="1"/>
</dbReference>
<sequence length="751" mass="84280">MRESDGEIGRKKIVRVRGRGKGRGRDRERKRETDLSIPLYMACQDFGYLVRTSLKLASKSAKLLMLILLLNQLLNGGNVRVRIEVDIQKPLKPGIFLPRTSLHDTWIGLKYEKLPELCFKCGVIGHAEKDCLITKAFLTNPFGIRFLPFGEWIKLENVKEPPDIYTKITVAPSTASTPNNSQEFQLLVVVPPPDRVDLDNVYVGLATEKTNCIANLGHAPTSTCSHSQGKVLSFAKLLEQSLQKNASTQRKYMAHDTNLEGKILDPLTTLVVCSDTSEVQLGISQVDASLNSPLAHPFGDIQVSEIPSTLFSNLVPNTYEPRPEIPNSPIHATTPSTPSTAFELTSRALRATIRVQNPDVIFLCETKATEDRIKKLSLSIGFPEYKSLIPRTIAITVRDEFCSWSLVGFYGPPYQAKRHKSWSNLNALLQSITGPWMCFGDFNSVVEESEKDGGIRGSSSTPSFLKDLLFDLEAVDLGYSVNANPSEEFCPKAFRFEAIWVRDPRCGGIISKAWSTVVVGSHLFILCRKQTLTTSALKKWNRNVFGHCQTKIQELTTRIEDIQQLGKLELLARQEASLHREWLTNKKDIRELVVDKFNQLFTKEHVSFPQDLEQLISPAISSSDSAGLCRIPTPQEIKCTIFDMYNQKVPGPDGLLALFYKKYWHIVGVTVIEAIQSFFTSGKLLKEVNNSLIVLIPKNKNHISVNNFRPISLCNTVYKAISKLLVSRLRPLLDKLILPSQSSFIPRRWIA</sequence>
<gene>
    <name evidence="3" type="ORF">FSB_LOCUS45707</name>
</gene>
<dbReference type="EMBL" id="OIVN01004513">
    <property type="protein sequence ID" value="SPD17825.1"/>
    <property type="molecule type" value="Genomic_DNA"/>
</dbReference>
<dbReference type="GO" id="GO:0008270">
    <property type="term" value="F:zinc ion binding"/>
    <property type="evidence" value="ECO:0007669"/>
    <property type="project" value="UniProtKB-KW"/>
</dbReference>
<keyword evidence="1" id="KW-0863">Zinc-finger</keyword>
<dbReference type="AlphaFoldDB" id="A0A2N9I0F8"/>
<dbReference type="PROSITE" id="PS50158">
    <property type="entry name" value="ZF_CCHC"/>
    <property type="match status" value="1"/>
</dbReference>
<dbReference type="Pfam" id="PF03372">
    <property type="entry name" value="Exo_endo_phos"/>
    <property type="match status" value="1"/>
</dbReference>
<dbReference type="GO" id="GO:0003824">
    <property type="term" value="F:catalytic activity"/>
    <property type="evidence" value="ECO:0007669"/>
    <property type="project" value="InterPro"/>
</dbReference>
<dbReference type="Pfam" id="PF14392">
    <property type="entry name" value="zf-CCHC_4"/>
    <property type="match status" value="1"/>
</dbReference>
<dbReference type="InterPro" id="IPR005135">
    <property type="entry name" value="Endo/exonuclease/phosphatase"/>
</dbReference>
<keyword evidence="1" id="KW-0862">Zinc</keyword>
<dbReference type="GO" id="GO:0003676">
    <property type="term" value="F:nucleic acid binding"/>
    <property type="evidence" value="ECO:0007669"/>
    <property type="project" value="InterPro"/>
</dbReference>
<dbReference type="InterPro" id="IPR036691">
    <property type="entry name" value="Endo/exonu/phosph_ase_sf"/>
</dbReference>
<organism evidence="3">
    <name type="scientific">Fagus sylvatica</name>
    <name type="common">Beechnut</name>
    <dbReference type="NCBI Taxonomy" id="28930"/>
    <lineage>
        <taxon>Eukaryota</taxon>
        <taxon>Viridiplantae</taxon>
        <taxon>Streptophyta</taxon>
        <taxon>Embryophyta</taxon>
        <taxon>Tracheophyta</taxon>
        <taxon>Spermatophyta</taxon>
        <taxon>Magnoliopsida</taxon>
        <taxon>eudicotyledons</taxon>
        <taxon>Gunneridae</taxon>
        <taxon>Pentapetalae</taxon>
        <taxon>rosids</taxon>
        <taxon>fabids</taxon>
        <taxon>Fagales</taxon>
        <taxon>Fagaceae</taxon>
        <taxon>Fagus</taxon>
    </lineage>
</organism>
<evidence type="ECO:0000256" key="1">
    <source>
        <dbReference type="PROSITE-ProRule" id="PRU00047"/>
    </source>
</evidence>
<evidence type="ECO:0000313" key="3">
    <source>
        <dbReference type="EMBL" id="SPD17825.1"/>
    </source>
</evidence>
<dbReference type="InterPro" id="IPR001878">
    <property type="entry name" value="Znf_CCHC"/>
</dbReference>
<protein>
    <recommendedName>
        <fullName evidence="2">CCHC-type domain-containing protein</fullName>
    </recommendedName>
</protein>
<keyword evidence="1" id="KW-0479">Metal-binding</keyword>
<dbReference type="PANTHER" id="PTHR46890:SF48">
    <property type="entry name" value="RNA-DIRECTED DNA POLYMERASE"/>
    <property type="match status" value="1"/>
</dbReference>
<proteinExistence type="predicted"/>
<feature type="domain" description="CCHC-type" evidence="2">
    <location>
        <begin position="118"/>
        <end position="131"/>
    </location>
</feature>
<dbReference type="InterPro" id="IPR052343">
    <property type="entry name" value="Retrotransposon-Effector_Assoc"/>
</dbReference>
<accession>A0A2N9I0F8</accession>
<dbReference type="PANTHER" id="PTHR46890">
    <property type="entry name" value="NON-LTR RETROLELEMENT REVERSE TRANSCRIPTASE-LIKE PROTEIN-RELATED"/>
    <property type="match status" value="1"/>
</dbReference>
<dbReference type="InterPro" id="IPR025836">
    <property type="entry name" value="Zn_knuckle_CX2CX4HX4C"/>
</dbReference>